<reference evidence="2 3" key="1">
    <citation type="submission" date="2018-04" db="EMBL/GenBank/DDBJ databases">
        <title>Bordetella sp. HZ20 isolated from seawater.</title>
        <authorList>
            <person name="Sun C."/>
        </authorList>
    </citation>
    <scope>NUCLEOTIDE SEQUENCE [LARGE SCALE GENOMIC DNA]</scope>
    <source>
        <strain evidence="2 3">HZ20</strain>
    </source>
</reference>
<sequence length="566" mass="63698">MFIKVTKSGTRKYVQLVESYRAEDGSPKQRTVATLGRLDQMDRSLETMLQGLLRATGRQAPEKVSDVIEFESSRAFGDVWALNCLWSELGFDRLGKLVDRDSRTVEHLPLIKAMVFNRLCDPESKLGLLRWLETVTIPGVDEVQVTHQRLLRSMDVLDERSEGVNDMMSELLMRLIDQDLSVVFYDMTTIRTYGLTEGLDDLRAYGMSKESTINRQVMLGVVQTADGIPLAHHVWPGNTAEVQTLQSAVADILKRFPVQRLIVVADRGLLSMETLEQLKALKVKDRPLEFIMAVPGRRYGEFEPILSALHEDAELDLANAKDEVTGETCWQDDRLIWAHSPRVAEQANRARQEKIKAIEDGAARRVDKLDGQDTGKKHRGRKLSDSGAKAWMYNEVKEARLGKIIKVDLQSDLFSYQIDEKALKLAELNDGKLLLVTNVTDLTPPEVVARYKALADIERGFRVLKDEIEIGPIYHRLPKRIRAHATICFIALILHRIIRQRLKAAGSPLSPRRALQMLSAIQKHTVHLGANTTTSGLSNISAEQSSVYTALKTGRPTARHVQSTLL</sequence>
<dbReference type="OrthoDB" id="8547152at2"/>
<proteinExistence type="predicted"/>
<dbReference type="Proteomes" id="UP000244571">
    <property type="component" value="Chromosome"/>
</dbReference>
<accession>A0A2R4XGU1</accession>
<dbReference type="Pfam" id="PF01609">
    <property type="entry name" value="DDE_Tnp_1"/>
    <property type="match status" value="1"/>
</dbReference>
<name>A0A2R4XGU1_9BURK</name>
<dbReference type="PANTHER" id="PTHR34614:SF2">
    <property type="entry name" value="TRANSPOSASE IS4-LIKE DOMAIN-CONTAINING PROTEIN"/>
    <property type="match status" value="1"/>
</dbReference>
<gene>
    <name evidence="2" type="ORF">DBV39_04165</name>
</gene>
<dbReference type="InterPro" id="IPR002559">
    <property type="entry name" value="Transposase_11"/>
</dbReference>
<evidence type="ECO:0000313" key="2">
    <source>
        <dbReference type="EMBL" id="AWB33048.1"/>
    </source>
</evidence>
<dbReference type="PANTHER" id="PTHR34614">
    <property type="match status" value="1"/>
</dbReference>
<dbReference type="GO" id="GO:0004803">
    <property type="term" value="F:transposase activity"/>
    <property type="evidence" value="ECO:0007669"/>
    <property type="project" value="InterPro"/>
</dbReference>
<dbReference type="GO" id="GO:0006313">
    <property type="term" value="P:DNA transposition"/>
    <property type="evidence" value="ECO:0007669"/>
    <property type="project" value="InterPro"/>
</dbReference>
<dbReference type="SUPFAM" id="SSF53098">
    <property type="entry name" value="Ribonuclease H-like"/>
    <property type="match status" value="1"/>
</dbReference>
<dbReference type="KEGG" id="boz:DBV39_04165"/>
<dbReference type="InterPro" id="IPR012337">
    <property type="entry name" value="RNaseH-like_sf"/>
</dbReference>
<dbReference type="RefSeq" id="WP_108620478.1">
    <property type="nucleotide sequence ID" value="NZ_CP028901.1"/>
</dbReference>
<dbReference type="GO" id="GO:0003677">
    <property type="term" value="F:DNA binding"/>
    <property type="evidence" value="ECO:0007669"/>
    <property type="project" value="InterPro"/>
</dbReference>
<feature type="domain" description="Transposase IS4-like" evidence="1">
    <location>
        <begin position="179"/>
        <end position="494"/>
    </location>
</feature>
<dbReference type="NCBIfam" id="NF033559">
    <property type="entry name" value="transpos_IS1634"/>
    <property type="match status" value="1"/>
</dbReference>
<keyword evidence="3" id="KW-1185">Reference proteome</keyword>
<dbReference type="AlphaFoldDB" id="A0A2R4XGU1"/>
<dbReference type="EMBL" id="CP028901">
    <property type="protein sequence ID" value="AWB33048.1"/>
    <property type="molecule type" value="Genomic_DNA"/>
</dbReference>
<evidence type="ECO:0000313" key="3">
    <source>
        <dbReference type="Proteomes" id="UP000244571"/>
    </source>
</evidence>
<organism evidence="2 3">
    <name type="scientific">Orrella marina</name>
    <dbReference type="NCBI Taxonomy" id="2163011"/>
    <lineage>
        <taxon>Bacteria</taxon>
        <taxon>Pseudomonadati</taxon>
        <taxon>Pseudomonadota</taxon>
        <taxon>Betaproteobacteria</taxon>
        <taxon>Burkholderiales</taxon>
        <taxon>Alcaligenaceae</taxon>
        <taxon>Orrella</taxon>
    </lineage>
</organism>
<protein>
    <submittedName>
        <fullName evidence="2">IS1634 family transposase</fullName>
    </submittedName>
</protein>
<evidence type="ECO:0000259" key="1">
    <source>
        <dbReference type="Pfam" id="PF01609"/>
    </source>
</evidence>
<dbReference type="InterPro" id="IPR047654">
    <property type="entry name" value="IS1634_transpos"/>
</dbReference>